<evidence type="ECO:0008006" key="3">
    <source>
        <dbReference type="Google" id="ProtNLM"/>
    </source>
</evidence>
<keyword evidence="2" id="KW-1185">Reference proteome</keyword>
<evidence type="ECO:0000313" key="1">
    <source>
        <dbReference type="EMBL" id="KAF7352645.1"/>
    </source>
</evidence>
<sequence>MACDIITQVASLVRAIYRANVGSEEQKSLIDQRSYKFLRYNQSRPAVREDKGWRVFEAHAPSIVTLAQDEQGRELEFTGHEDNERAMFYKALVAMFDTNTFLSVIFGGDNACVAHSRYMFTIILGNSLASCGEQPLVNLASLSIPARQAIFEYRLAPTVVNYKITIFFQIADHGPDKDMIVILTDTMSVNVIFDLPGYDVTILLLHKSQNDVPSPLPLDCPSDSPPLLTPPSHVTRSVTYFDKASSATASGSVSPATPHLPVLHATEAPFIGATGMAFRALAGRSSVIIKAIPGSWKGVEDLRHEAQLYKKLISLQGSIIPRCAGFFEGHGWSVLVFEDCGSAVIDTSLLSTNQRSALYT</sequence>
<proteinExistence type="predicted"/>
<accession>A0A8H7CW92</accession>
<dbReference type="AlphaFoldDB" id="A0A8H7CW92"/>
<gene>
    <name evidence="1" type="ORF">MVEN_01230200</name>
</gene>
<protein>
    <recommendedName>
        <fullName evidence="3">Protein kinase domain-containing protein</fullName>
    </recommendedName>
</protein>
<name>A0A8H7CW92_9AGAR</name>
<organism evidence="1 2">
    <name type="scientific">Mycena venus</name>
    <dbReference type="NCBI Taxonomy" id="2733690"/>
    <lineage>
        <taxon>Eukaryota</taxon>
        <taxon>Fungi</taxon>
        <taxon>Dikarya</taxon>
        <taxon>Basidiomycota</taxon>
        <taxon>Agaricomycotina</taxon>
        <taxon>Agaricomycetes</taxon>
        <taxon>Agaricomycetidae</taxon>
        <taxon>Agaricales</taxon>
        <taxon>Marasmiineae</taxon>
        <taxon>Mycenaceae</taxon>
        <taxon>Mycena</taxon>
    </lineage>
</organism>
<reference evidence="1" key="1">
    <citation type="submission" date="2020-05" db="EMBL/GenBank/DDBJ databases">
        <title>Mycena genomes resolve the evolution of fungal bioluminescence.</title>
        <authorList>
            <person name="Tsai I.J."/>
        </authorList>
    </citation>
    <scope>NUCLEOTIDE SEQUENCE</scope>
    <source>
        <strain evidence="1">CCC161011</strain>
    </source>
</reference>
<comment type="caution">
    <text evidence="1">The sequence shown here is derived from an EMBL/GenBank/DDBJ whole genome shotgun (WGS) entry which is preliminary data.</text>
</comment>
<evidence type="ECO:0000313" key="2">
    <source>
        <dbReference type="Proteomes" id="UP000620124"/>
    </source>
</evidence>
<dbReference type="InterPro" id="IPR011009">
    <property type="entry name" value="Kinase-like_dom_sf"/>
</dbReference>
<dbReference type="EMBL" id="JACAZI010000009">
    <property type="protein sequence ID" value="KAF7352645.1"/>
    <property type="molecule type" value="Genomic_DNA"/>
</dbReference>
<dbReference type="OrthoDB" id="427969at2759"/>
<dbReference type="SUPFAM" id="SSF56112">
    <property type="entry name" value="Protein kinase-like (PK-like)"/>
    <property type="match status" value="1"/>
</dbReference>
<dbReference type="Proteomes" id="UP000620124">
    <property type="component" value="Unassembled WGS sequence"/>
</dbReference>